<dbReference type="PANTHER" id="PTHR14464">
    <property type="entry name" value="EXONUCLEASE V"/>
    <property type="match status" value="1"/>
</dbReference>
<evidence type="ECO:0000313" key="8">
    <source>
        <dbReference type="EMBL" id="KAJ9667759.1"/>
    </source>
</evidence>
<keyword evidence="6" id="KW-0269">Exonuclease</keyword>
<feature type="region of interest" description="Disordered" evidence="7">
    <location>
        <begin position="110"/>
        <end position="136"/>
    </location>
</feature>
<feature type="region of interest" description="Disordered" evidence="7">
    <location>
        <begin position="259"/>
        <end position="278"/>
    </location>
</feature>
<reference evidence="8" key="1">
    <citation type="submission" date="2022-10" db="EMBL/GenBank/DDBJ databases">
        <title>Culturing micro-colonial fungi from biological soil crusts in the Mojave desert and describing Neophaeococcomyces mojavensis, and introducing the new genera and species Taxawa tesnikishii.</title>
        <authorList>
            <person name="Kurbessoian T."/>
            <person name="Stajich J.E."/>
        </authorList>
    </citation>
    <scope>NUCLEOTIDE SEQUENCE</scope>
    <source>
        <strain evidence="8">TK_1</strain>
    </source>
</reference>
<evidence type="ECO:0000256" key="1">
    <source>
        <dbReference type="ARBA" id="ARBA00001966"/>
    </source>
</evidence>
<keyword evidence="5" id="KW-0540">Nuclease</keyword>
<gene>
    <name evidence="8" type="ORF">H2201_001945</name>
</gene>
<dbReference type="Pfam" id="PF09810">
    <property type="entry name" value="Exo5"/>
    <property type="match status" value="1"/>
</dbReference>
<comment type="cofactor">
    <cofactor evidence="1">
        <name>[4Fe-4S] cluster</name>
        <dbReference type="ChEBI" id="CHEBI:49883"/>
    </cofactor>
</comment>
<feature type="compositionally biased region" description="Polar residues" evidence="7">
    <location>
        <begin position="65"/>
        <end position="79"/>
    </location>
</feature>
<feature type="region of interest" description="Disordered" evidence="7">
    <location>
        <begin position="1"/>
        <end position="25"/>
    </location>
</feature>
<keyword evidence="9" id="KW-1185">Reference proteome</keyword>
<comment type="caution">
    <text evidence="8">The sequence shown here is derived from an EMBL/GenBank/DDBJ whole genome shotgun (WGS) entry which is preliminary data.</text>
</comment>
<evidence type="ECO:0000256" key="5">
    <source>
        <dbReference type="ARBA" id="ARBA00022722"/>
    </source>
</evidence>
<proteinExistence type="inferred from homology"/>
<dbReference type="InterPro" id="IPR019190">
    <property type="entry name" value="EXOV"/>
</dbReference>
<feature type="compositionally biased region" description="Polar residues" evidence="7">
    <location>
        <begin position="110"/>
        <end position="122"/>
    </location>
</feature>
<evidence type="ECO:0000256" key="6">
    <source>
        <dbReference type="ARBA" id="ARBA00022839"/>
    </source>
</evidence>
<sequence length="517" mass="58030">MTTLPTVPAVNGTESDYGSDLDTDGEDQLSQALSQFAADAVKPFVLESIEQDEPQQLPSAHVPRSSPSRHLPQRSSTGEQVARLRALRSPSIEVEYDNNNWTTFAREGSISASTRQASTEPESQPAVPDDRSPLERFRTAPKKPLSVTDIVSPAWCELQYWYTLTKHGRKKRTPAMKQGSKVHKVLEEQVHQIVPVTVQTREDGWGLRIWNVIQGLRTLRATGLTRELEIWGVVDGQVINGIIDELSYTCPDEALEENASKEKAKKAGNTLPPNQRSLETFWGTQDSTTLGSDAWVGNPHPRRKIYLSDVKTRGGKTIPQGASVRPTVMQLMLYRKLLANLASNSVNAETVFDRYNLKASDPFTDAFIAEVGGLDYNFREDSDEDFAPVSSQQDSVIELLEHNSLNQIWSLMIAEFSRTMSGPNSIGDVLKAEYRSSSDGKILGSRCFAYNERALQDYLDNEMKWWKGEREARGVDIEEAFKCRICEFAAECTWRKAKIDEATEKHRLRMANNKSEV</sequence>
<comment type="subunit">
    <text evidence="3">Monomer.</text>
</comment>
<evidence type="ECO:0000256" key="4">
    <source>
        <dbReference type="ARBA" id="ARBA00022485"/>
    </source>
</evidence>
<name>A0ABQ9P2I6_9PEZI</name>
<feature type="region of interest" description="Disordered" evidence="7">
    <location>
        <begin position="47"/>
        <end position="82"/>
    </location>
</feature>
<protein>
    <recommendedName>
        <fullName evidence="10">Exonuclease V</fullName>
    </recommendedName>
</protein>
<evidence type="ECO:0000256" key="7">
    <source>
        <dbReference type="SAM" id="MobiDB-lite"/>
    </source>
</evidence>
<keyword evidence="4" id="KW-0479">Metal-binding</keyword>
<keyword evidence="4" id="KW-0408">Iron</keyword>
<evidence type="ECO:0000313" key="9">
    <source>
        <dbReference type="Proteomes" id="UP001172684"/>
    </source>
</evidence>
<keyword evidence="4" id="KW-0004">4Fe-4S</keyword>
<evidence type="ECO:0008006" key="10">
    <source>
        <dbReference type="Google" id="ProtNLM"/>
    </source>
</evidence>
<evidence type="ECO:0000256" key="3">
    <source>
        <dbReference type="ARBA" id="ARBA00011245"/>
    </source>
</evidence>
<comment type="similarity">
    <text evidence="2">Belongs to the EXO5 family.</text>
</comment>
<keyword evidence="4" id="KW-0411">Iron-sulfur</keyword>
<evidence type="ECO:0000256" key="2">
    <source>
        <dbReference type="ARBA" id="ARBA00009797"/>
    </source>
</evidence>
<dbReference type="PANTHER" id="PTHR14464:SF4">
    <property type="entry name" value="EXONUCLEASE V"/>
    <property type="match status" value="1"/>
</dbReference>
<accession>A0ABQ9P2I6</accession>
<dbReference type="EMBL" id="JAPDRL010000010">
    <property type="protein sequence ID" value="KAJ9667759.1"/>
    <property type="molecule type" value="Genomic_DNA"/>
</dbReference>
<organism evidence="8 9">
    <name type="scientific">Coniosporium apollinis</name>
    <dbReference type="NCBI Taxonomy" id="61459"/>
    <lineage>
        <taxon>Eukaryota</taxon>
        <taxon>Fungi</taxon>
        <taxon>Dikarya</taxon>
        <taxon>Ascomycota</taxon>
        <taxon>Pezizomycotina</taxon>
        <taxon>Dothideomycetes</taxon>
        <taxon>Dothideomycetes incertae sedis</taxon>
        <taxon>Coniosporium</taxon>
    </lineage>
</organism>
<dbReference type="Proteomes" id="UP001172684">
    <property type="component" value="Unassembled WGS sequence"/>
</dbReference>
<keyword evidence="6" id="KW-0378">Hydrolase</keyword>